<dbReference type="SUPFAM" id="SSF57567">
    <property type="entry name" value="Serine protease inhibitors"/>
    <property type="match status" value="1"/>
</dbReference>
<protein>
    <submittedName>
        <fullName evidence="3">Putative salivary secreted serine protease inhibitor</fullName>
    </submittedName>
</protein>
<accession>A0A2M4AUI6</accession>
<feature type="chain" id="PRO_5015005607" evidence="1">
    <location>
        <begin position="24"/>
        <end position="86"/>
    </location>
</feature>
<dbReference type="InterPro" id="IPR002919">
    <property type="entry name" value="TIL_dom"/>
</dbReference>
<proteinExistence type="predicted"/>
<dbReference type="AlphaFoldDB" id="A0A2M4AUI6"/>
<reference evidence="3" key="1">
    <citation type="submission" date="2018-01" db="EMBL/GenBank/DDBJ databases">
        <title>An insight into the sialome of Amazonian anophelines.</title>
        <authorList>
            <person name="Ribeiro J.M."/>
            <person name="Scarpassa V."/>
            <person name="Calvo E."/>
        </authorList>
    </citation>
    <scope>NUCLEOTIDE SEQUENCE</scope>
    <source>
        <tissue evidence="3">Salivary glands</tissue>
    </source>
</reference>
<organism evidence="3">
    <name type="scientific">Anopheles triannulatus</name>
    <dbReference type="NCBI Taxonomy" id="58253"/>
    <lineage>
        <taxon>Eukaryota</taxon>
        <taxon>Metazoa</taxon>
        <taxon>Ecdysozoa</taxon>
        <taxon>Arthropoda</taxon>
        <taxon>Hexapoda</taxon>
        <taxon>Insecta</taxon>
        <taxon>Pterygota</taxon>
        <taxon>Neoptera</taxon>
        <taxon>Endopterygota</taxon>
        <taxon>Diptera</taxon>
        <taxon>Nematocera</taxon>
        <taxon>Culicoidea</taxon>
        <taxon>Culicidae</taxon>
        <taxon>Anophelinae</taxon>
        <taxon>Anopheles</taxon>
    </lineage>
</organism>
<dbReference type="InterPro" id="IPR036084">
    <property type="entry name" value="Ser_inhib-like_sf"/>
</dbReference>
<evidence type="ECO:0000313" key="3">
    <source>
        <dbReference type="EMBL" id="MBW44445.1"/>
    </source>
</evidence>
<dbReference type="CDD" id="cd19941">
    <property type="entry name" value="TIL"/>
    <property type="match status" value="1"/>
</dbReference>
<dbReference type="EMBL" id="GGFK01011124">
    <property type="protein sequence ID" value="MBW44445.1"/>
    <property type="molecule type" value="Transcribed_RNA"/>
</dbReference>
<evidence type="ECO:0000256" key="1">
    <source>
        <dbReference type="SAM" id="SignalP"/>
    </source>
</evidence>
<sequence length="86" mass="9889">MRPILSIFVLLAALCVVFVAVDALTCKAGEEYRCGHTDCERRCANRFLNQTCDQPCINGCYCAKNFVRISYDRCKPDFYCIYKEVE</sequence>
<feature type="domain" description="TIL" evidence="2">
    <location>
        <begin position="26"/>
        <end position="79"/>
    </location>
</feature>
<dbReference type="Gene3D" id="2.10.25.10">
    <property type="entry name" value="Laminin"/>
    <property type="match status" value="1"/>
</dbReference>
<keyword evidence="1" id="KW-0732">Signal</keyword>
<name>A0A2M4AUI6_9DIPT</name>
<feature type="signal peptide" evidence="1">
    <location>
        <begin position="1"/>
        <end position="23"/>
    </location>
</feature>
<dbReference type="Pfam" id="PF01826">
    <property type="entry name" value="TIL"/>
    <property type="match status" value="1"/>
</dbReference>
<evidence type="ECO:0000259" key="2">
    <source>
        <dbReference type="Pfam" id="PF01826"/>
    </source>
</evidence>